<keyword evidence="2 11" id="KW-0808">Transferase</keyword>
<keyword evidence="6" id="KW-0547">Nucleotide-binding</keyword>
<dbReference type="Proteomes" id="UP000306416">
    <property type="component" value="Unassembled WGS sequence"/>
</dbReference>
<keyword evidence="5" id="KW-0479">Metal-binding</keyword>
<evidence type="ECO:0000256" key="6">
    <source>
        <dbReference type="ARBA" id="ARBA00022741"/>
    </source>
</evidence>
<dbReference type="InterPro" id="IPR006674">
    <property type="entry name" value="HD_domain"/>
</dbReference>
<evidence type="ECO:0000256" key="5">
    <source>
        <dbReference type="ARBA" id="ARBA00022723"/>
    </source>
</evidence>
<dbReference type="Pfam" id="PF12627">
    <property type="entry name" value="PolyA_pol_RNAbd"/>
    <property type="match status" value="1"/>
</dbReference>
<sequence length="401" mass="45206">MDRLIAGLKRFFPEHLHPSIFMVGGMVRDVLLGVDCQDVDLVAAAPVSELTALGFRLVESKSTPNIYFRFKEPFGKIEITWLPSLDALPEDLSRRDFTVNAMAMSLEGRLVDPLGGKADLEGRVLRCCSPESLTNDPLRILRAFRFECEGWRLDAEAERILKGHDWTASLQRIPVERFSQEMLKALTKEAPSRFFRRMLEFNIGVNFLPEIFRMAEIPAGPPQHHPEGDLFMHSLQVLERMAGLTPEPVARFCALFHDLGKLYTPAELHPKHHGHDTLGAEQVPAFCRRLRLPVALQRALQATNRLHNNANRWEELRDSTKIRLALDAIKGGIQEFLPLQVAADFHASMPGWEVALEVAKLNAAQLGIDPALLDGEEVPPEKLQQIIMQQRVSQFRARLGG</sequence>
<dbReference type="PANTHER" id="PTHR47545">
    <property type="entry name" value="MULTIFUNCTIONAL CCA PROTEIN"/>
    <property type="match status" value="1"/>
</dbReference>
<dbReference type="InterPro" id="IPR043519">
    <property type="entry name" value="NT_sf"/>
</dbReference>
<accession>A0A4S1CDI5</accession>
<keyword evidence="14" id="KW-1185">Reference proteome</keyword>
<keyword evidence="4" id="KW-0548">Nucleotidyltransferase</keyword>
<dbReference type="GO" id="GO:0003723">
    <property type="term" value="F:RNA binding"/>
    <property type="evidence" value="ECO:0007669"/>
    <property type="project" value="UniProtKB-KW"/>
</dbReference>
<dbReference type="PANTHER" id="PTHR47545:SF1">
    <property type="entry name" value="MULTIFUNCTIONAL CCA PROTEIN"/>
    <property type="match status" value="1"/>
</dbReference>
<comment type="cofactor">
    <cofactor evidence="1">
        <name>Mg(2+)</name>
        <dbReference type="ChEBI" id="CHEBI:18420"/>
    </cofactor>
</comment>
<keyword evidence="10 11" id="KW-0694">RNA-binding</keyword>
<dbReference type="Gene3D" id="1.10.3090.10">
    <property type="entry name" value="cca-adding enzyme, domain 2"/>
    <property type="match status" value="1"/>
</dbReference>
<dbReference type="CDD" id="cd00077">
    <property type="entry name" value="HDc"/>
    <property type="match status" value="1"/>
</dbReference>
<dbReference type="Pfam" id="PF01743">
    <property type="entry name" value="PolyA_pol"/>
    <property type="match status" value="2"/>
</dbReference>
<proteinExistence type="inferred from homology"/>
<dbReference type="GO" id="GO:0016779">
    <property type="term" value="F:nucleotidyltransferase activity"/>
    <property type="evidence" value="ECO:0007669"/>
    <property type="project" value="UniProtKB-KW"/>
</dbReference>
<dbReference type="GO" id="GO:0008033">
    <property type="term" value="P:tRNA processing"/>
    <property type="evidence" value="ECO:0007669"/>
    <property type="project" value="UniProtKB-KW"/>
</dbReference>
<evidence type="ECO:0000256" key="11">
    <source>
        <dbReference type="RuleBase" id="RU003953"/>
    </source>
</evidence>
<dbReference type="SUPFAM" id="SSF81891">
    <property type="entry name" value="Poly A polymerase C-terminal region-like"/>
    <property type="match status" value="1"/>
</dbReference>
<comment type="similarity">
    <text evidence="11">Belongs to the tRNA nucleotidyltransferase/poly(A) polymerase family.</text>
</comment>
<dbReference type="InterPro" id="IPR050124">
    <property type="entry name" value="tRNA_CCA-adding_enzyme"/>
</dbReference>
<evidence type="ECO:0000256" key="7">
    <source>
        <dbReference type="ARBA" id="ARBA00022800"/>
    </source>
</evidence>
<protein>
    <submittedName>
        <fullName evidence="13">HD domain-containing protein</fullName>
    </submittedName>
</protein>
<dbReference type="SMART" id="SM00471">
    <property type="entry name" value="HDc"/>
    <property type="match status" value="1"/>
</dbReference>
<gene>
    <name evidence="13" type="ORF">E4633_14445</name>
</gene>
<comment type="caution">
    <text evidence="13">The sequence shown here is derived from an EMBL/GenBank/DDBJ whole genome shotgun (WGS) entry which is preliminary data.</text>
</comment>
<keyword evidence="7" id="KW-0692">RNA repair</keyword>
<evidence type="ECO:0000256" key="9">
    <source>
        <dbReference type="ARBA" id="ARBA00022842"/>
    </source>
</evidence>
<evidence type="ECO:0000256" key="2">
    <source>
        <dbReference type="ARBA" id="ARBA00022679"/>
    </source>
</evidence>
<dbReference type="GO" id="GO:0005524">
    <property type="term" value="F:ATP binding"/>
    <property type="evidence" value="ECO:0007669"/>
    <property type="project" value="UniProtKB-KW"/>
</dbReference>
<dbReference type="AlphaFoldDB" id="A0A4S1CDI5"/>
<evidence type="ECO:0000313" key="13">
    <source>
        <dbReference type="EMBL" id="TGU71514.1"/>
    </source>
</evidence>
<dbReference type="GO" id="GO:0046872">
    <property type="term" value="F:metal ion binding"/>
    <property type="evidence" value="ECO:0007669"/>
    <property type="project" value="UniProtKB-KW"/>
</dbReference>
<evidence type="ECO:0000256" key="1">
    <source>
        <dbReference type="ARBA" id="ARBA00001946"/>
    </source>
</evidence>
<keyword evidence="8" id="KW-0067">ATP-binding</keyword>
<evidence type="ECO:0000256" key="3">
    <source>
        <dbReference type="ARBA" id="ARBA00022694"/>
    </source>
</evidence>
<evidence type="ECO:0000259" key="12">
    <source>
        <dbReference type="PROSITE" id="PS51831"/>
    </source>
</evidence>
<keyword evidence="9" id="KW-0460">Magnesium</keyword>
<evidence type="ECO:0000313" key="14">
    <source>
        <dbReference type="Proteomes" id="UP000306416"/>
    </source>
</evidence>
<dbReference type="PROSITE" id="PS51831">
    <property type="entry name" value="HD"/>
    <property type="match status" value="1"/>
</dbReference>
<name>A0A4S1CDI5_9BACT</name>
<dbReference type="InterPro" id="IPR003607">
    <property type="entry name" value="HD/PDEase_dom"/>
</dbReference>
<evidence type="ECO:0000256" key="10">
    <source>
        <dbReference type="ARBA" id="ARBA00022884"/>
    </source>
</evidence>
<keyword evidence="3" id="KW-0819">tRNA processing</keyword>
<dbReference type="Gene3D" id="3.30.460.10">
    <property type="entry name" value="Beta Polymerase, domain 2"/>
    <property type="match status" value="2"/>
</dbReference>
<dbReference type="InterPro" id="IPR002646">
    <property type="entry name" value="PolA_pol_head_dom"/>
</dbReference>
<dbReference type="GO" id="GO:0042245">
    <property type="term" value="P:RNA repair"/>
    <property type="evidence" value="ECO:0007669"/>
    <property type="project" value="UniProtKB-KW"/>
</dbReference>
<reference evidence="13 14" key="1">
    <citation type="submission" date="2019-04" db="EMBL/GenBank/DDBJ databases">
        <title>Geobacter oryzae sp. nov., ferric-reducing bacteria isolated from paddy soil.</title>
        <authorList>
            <person name="Xu Z."/>
            <person name="Masuda Y."/>
            <person name="Itoh H."/>
            <person name="Senoo K."/>
        </authorList>
    </citation>
    <scope>NUCLEOTIDE SEQUENCE [LARGE SCALE GENOMIC DNA]</scope>
    <source>
        <strain evidence="13 14">Red111</strain>
    </source>
</reference>
<evidence type="ECO:0000256" key="8">
    <source>
        <dbReference type="ARBA" id="ARBA00022840"/>
    </source>
</evidence>
<dbReference type="InterPro" id="IPR032828">
    <property type="entry name" value="PolyA_RNA-bd"/>
</dbReference>
<dbReference type="EMBL" id="SRSC01000003">
    <property type="protein sequence ID" value="TGU71514.1"/>
    <property type="molecule type" value="Genomic_DNA"/>
</dbReference>
<feature type="domain" description="HD" evidence="12">
    <location>
        <begin position="230"/>
        <end position="348"/>
    </location>
</feature>
<dbReference type="SUPFAM" id="SSF81301">
    <property type="entry name" value="Nucleotidyltransferase"/>
    <property type="match status" value="1"/>
</dbReference>
<evidence type="ECO:0000256" key="4">
    <source>
        <dbReference type="ARBA" id="ARBA00022695"/>
    </source>
</evidence>
<dbReference type="Pfam" id="PF01966">
    <property type="entry name" value="HD"/>
    <property type="match status" value="1"/>
</dbReference>
<dbReference type="RefSeq" id="WP_135871178.1">
    <property type="nucleotide sequence ID" value="NZ_SRSC01000003.1"/>
</dbReference>
<organism evidence="13 14">
    <name type="scientific">Geomonas terrae</name>
    <dbReference type="NCBI Taxonomy" id="2562681"/>
    <lineage>
        <taxon>Bacteria</taxon>
        <taxon>Pseudomonadati</taxon>
        <taxon>Thermodesulfobacteriota</taxon>
        <taxon>Desulfuromonadia</taxon>
        <taxon>Geobacterales</taxon>
        <taxon>Geobacteraceae</taxon>
        <taxon>Geomonas</taxon>
    </lineage>
</organism>